<reference evidence="2 3" key="1">
    <citation type="submission" date="2019-07" db="EMBL/GenBank/DDBJ databases">
        <title>Whole genome shotgun sequence of Aneurinibacillus danicus NBRC 102444.</title>
        <authorList>
            <person name="Hosoyama A."/>
            <person name="Uohara A."/>
            <person name="Ohji S."/>
            <person name="Ichikawa N."/>
        </authorList>
    </citation>
    <scope>NUCLEOTIDE SEQUENCE [LARGE SCALE GENOMIC DNA]</scope>
    <source>
        <strain evidence="2 3">NBRC 102444</strain>
    </source>
</reference>
<accession>A0A511V931</accession>
<dbReference type="AlphaFoldDB" id="A0A511V931"/>
<sequence>MNRYQTDGYKEFKPRSKNNTFRPVEKALRPINRTSIYYGHSLRANIYEANKQVHKTK</sequence>
<protein>
    <submittedName>
        <fullName evidence="2">Uncharacterized protein</fullName>
    </submittedName>
</protein>
<gene>
    <name evidence="2" type="ORF">ADA01nite_28090</name>
</gene>
<name>A0A511V931_9BACL</name>
<dbReference type="Proteomes" id="UP000321157">
    <property type="component" value="Unassembled WGS sequence"/>
</dbReference>
<comment type="caution">
    <text evidence="2">The sequence shown here is derived from an EMBL/GenBank/DDBJ whole genome shotgun (WGS) entry which is preliminary data.</text>
</comment>
<proteinExistence type="predicted"/>
<evidence type="ECO:0000313" key="2">
    <source>
        <dbReference type="EMBL" id="GEN35349.1"/>
    </source>
</evidence>
<dbReference type="EMBL" id="BJXX01000127">
    <property type="protein sequence ID" value="GEN35349.1"/>
    <property type="molecule type" value="Genomic_DNA"/>
</dbReference>
<organism evidence="2 3">
    <name type="scientific">Aneurinibacillus danicus</name>
    <dbReference type="NCBI Taxonomy" id="267746"/>
    <lineage>
        <taxon>Bacteria</taxon>
        <taxon>Bacillati</taxon>
        <taxon>Bacillota</taxon>
        <taxon>Bacilli</taxon>
        <taxon>Bacillales</taxon>
        <taxon>Paenibacillaceae</taxon>
        <taxon>Aneurinibacillus group</taxon>
        <taxon>Aneurinibacillus</taxon>
    </lineage>
</organism>
<keyword evidence="3" id="KW-1185">Reference proteome</keyword>
<evidence type="ECO:0000313" key="3">
    <source>
        <dbReference type="Proteomes" id="UP000321157"/>
    </source>
</evidence>
<evidence type="ECO:0000256" key="1">
    <source>
        <dbReference type="SAM" id="MobiDB-lite"/>
    </source>
</evidence>
<feature type="region of interest" description="Disordered" evidence="1">
    <location>
        <begin position="1"/>
        <end position="20"/>
    </location>
</feature>